<evidence type="ECO:0000313" key="8">
    <source>
        <dbReference type="Proteomes" id="UP000245119"/>
    </source>
</evidence>
<keyword evidence="3 6" id="KW-0812">Transmembrane</keyword>
<gene>
    <name evidence="7" type="ORF">C0Q70_04986</name>
</gene>
<evidence type="ECO:0000256" key="1">
    <source>
        <dbReference type="ARBA" id="ARBA00004370"/>
    </source>
</evidence>
<evidence type="ECO:0000256" key="4">
    <source>
        <dbReference type="ARBA" id="ARBA00022989"/>
    </source>
</evidence>
<dbReference type="PANTHER" id="PTHR14948:SF44">
    <property type="entry name" value="PROLINE-RICH TRANSMEMBRANE PROTEIN 1-LIKE"/>
    <property type="match status" value="1"/>
</dbReference>
<dbReference type="InterPro" id="IPR051423">
    <property type="entry name" value="CD225/Dispanin"/>
</dbReference>
<organism evidence="7 8">
    <name type="scientific">Pomacea canaliculata</name>
    <name type="common">Golden apple snail</name>
    <dbReference type="NCBI Taxonomy" id="400727"/>
    <lineage>
        <taxon>Eukaryota</taxon>
        <taxon>Metazoa</taxon>
        <taxon>Spiralia</taxon>
        <taxon>Lophotrochozoa</taxon>
        <taxon>Mollusca</taxon>
        <taxon>Gastropoda</taxon>
        <taxon>Caenogastropoda</taxon>
        <taxon>Architaenioglossa</taxon>
        <taxon>Ampullarioidea</taxon>
        <taxon>Ampullariidae</taxon>
        <taxon>Pomacea</taxon>
    </lineage>
</organism>
<comment type="similarity">
    <text evidence="2">Belongs to the CD225/Dispanin family.</text>
</comment>
<proteinExistence type="inferred from homology"/>
<feature type="transmembrane region" description="Helical" evidence="6">
    <location>
        <begin position="36"/>
        <end position="58"/>
    </location>
</feature>
<evidence type="ECO:0000256" key="6">
    <source>
        <dbReference type="SAM" id="Phobius"/>
    </source>
</evidence>
<feature type="transmembrane region" description="Helical" evidence="6">
    <location>
        <begin position="84"/>
        <end position="107"/>
    </location>
</feature>
<comment type="subcellular location">
    <subcellularLocation>
        <location evidence="1">Membrane</location>
    </subcellularLocation>
</comment>
<keyword evidence="4 6" id="KW-1133">Transmembrane helix</keyword>
<evidence type="ECO:0000313" key="7">
    <source>
        <dbReference type="EMBL" id="PVD33726.1"/>
    </source>
</evidence>
<dbReference type="PANTHER" id="PTHR14948">
    <property type="entry name" value="NG5"/>
    <property type="match status" value="1"/>
</dbReference>
<dbReference type="AlphaFoldDB" id="A0A2T7PJW2"/>
<comment type="caution">
    <text evidence="7">The sequence shown here is derived from an EMBL/GenBank/DDBJ whole genome shotgun (WGS) entry which is preliminary data.</text>
</comment>
<dbReference type="GO" id="GO:0016020">
    <property type="term" value="C:membrane"/>
    <property type="evidence" value="ECO:0007669"/>
    <property type="project" value="UniProtKB-SubCell"/>
</dbReference>
<evidence type="ECO:0000256" key="3">
    <source>
        <dbReference type="ARBA" id="ARBA00022692"/>
    </source>
</evidence>
<name>A0A2T7PJW2_POMCA</name>
<keyword evidence="8" id="KW-1185">Reference proteome</keyword>
<dbReference type="Proteomes" id="UP000245119">
    <property type="component" value="Linkage Group LG3"/>
</dbReference>
<accession>A0A2T7PJW2</accession>
<evidence type="ECO:0000256" key="5">
    <source>
        <dbReference type="ARBA" id="ARBA00023136"/>
    </source>
</evidence>
<dbReference type="InterPro" id="IPR007593">
    <property type="entry name" value="CD225/Dispanin_fam"/>
</dbReference>
<reference evidence="7 8" key="1">
    <citation type="submission" date="2018-04" db="EMBL/GenBank/DDBJ databases">
        <title>The genome of golden apple snail Pomacea canaliculata provides insight into stress tolerance and invasive adaptation.</title>
        <authorList>
            <person name="Liu C."/>
            <person name="Liu B."/>
            <person name="Ren Y."/>
            <person name="Zhang Y."/>
            <person name="Wang H."/>
            <person name="Li S."/>
            <person name="Jiang F."/>
            <person name="Yin L."/>
            <person name="Zhang G."/>
            <person name="Qian W."/>
            <person name="Fan W."/>
        </authorList>
    </citation>
    <scope>NUCLEOTIDE SEQUENCE [LARGE SCALE GENOMIC DNA]</scope>
    <source>
        <strain evidence="7">SZHN2017</strain>
        <tissue evidence="7">Muscle</tissue>
    </source>
</reference>
<sequence length="117" mass="13055">MNSKANDIDYQQHAQEHRDLFQDSDSPFIQERPSSYGALACISTFLCFCPVGLAALFYSCRARFAKDEGNFAEARTLGRNARDIAVASLILGIFLILVAVLIVVLLWQTVGFKRPLQ</sequence>
<keyword evidence="5 6" id="KW-0472">Membrane</keyword>
<evidence type="ECO:0000256" key="2">
    <source>
        <dbReference type="ARBA" id="ARBA00006843"/>
    </source>
</evidence>
<dbReference type="Pfam" id="PF04505">
    <property type="entry name" value="CD225"/>
    <property type="match status" value="1"/>
</dbReference>
<dbReference type="EMBL" id="PZQS01000003">
    <property type="protein sequence ID" value="PVD33726.1"/>
    <property type="molecule type" value="Genomic_DNA"/>
</dbReference>
<protein>
    <submittedName>
        <fullName evidence="7">Uncharacterized protein</fullName>
    </submittedName>
</protein>